<reference evidence="2 3" key="1">
    <citation type="submission" date="2020-08" db="EMBL/GenBank/DDBJ databases">
        <authorList>
            <person name="Koutsovoulos G."/>
            <person name="Danchin GJ E."/>
        </authorList>
    </citation>
    <scope>NUCLEOTIDE SEQUENCE [LARGE SCALE GENOMIC DNA]</scope>
</reference>
<organism evidence="2 3">
    <name type="scientific">Meloidogyne enterolobii</name>
    <name type="common">Root-knot nematode worm</name>
    <name type="synonym">Meloidogyne mayaguensis</name>
    <dbReference type="NCBI Taxonomy" id="390850"/>
    <lineage>
        <taxon>Eukaryota</taxon>
        <taxon>Metazoa</taxon>
        <taxon>Ecdysozoa</taxon>
        <taxon>Nematoda</taxon>
        <taxon>Chromadorea</taxon>
        <taxon>Rhabditida</taxon>
        <taxon>Tylenchina</taxon>
        <taxon>Tylenchomorpha</taxon>
        <taxon>Tylenchoidea</taxon>
        <taxon>Meloidogynidae</taxon>
        <taxon>Meloidogyninae</taxon>
        <taxon>Meloidogyne</taxon>
    </lineage>
</organism>
<dbReference type="AlphaFoldDB" id="A0A6V7VU24"/>
<dbReference type="OrthoDB" id="5907791at2759"/>
<proteinExistence type="predicted"/>
<dbReference type="Gene3D" id="2.40.50.40">
    <property type="match status" value="1"/>
</dbReference>
<evidence type="ECO:0000259" key="1">
    <source>
        <dbReference type="PROSITE" id="PS50013"/>
    </source>
</evidence>
<dbReference type="InterPro" id="IPR000953">
    <property type="entry name" value="Chromo/chromo_shadow_dom"/>
</dbReference>
<comment type="caution">
    <text evidence="2">The sequence shown here is derived from an EMBL/GenBank/DDBJ whole genome shotgun (WGS) entry which is preliminary data.</text>
</comment>
<feature type="domain" description="Chromo" evidence="1">
    <location>
        <begin position="218"/>
        <end position="262"/>
    </location>
</feature>
<sequence>MDINRSEFTSEFTSSNEITAKINNSDQFKLKGLSFLADNSFGDNLDNISPFKPEVNFTPTKSQINCLQLFPRLWSSSKRQLTPNPKLTPVLQLSPNKINIQAPNLTPILRQNEGTSTSTSSSNSQLITTRNIKQEEHIFEPKTPIPKKRAIQVVKQLLYEDRPAFYLVIFEQRFPNKVVTSQQWIQKGKARPYIVKLIGEFEQKLSEDKKLAEDLTEYEVEAILDRTLGTDIYLVRWVGWKEPTWEKRHYLLPKYESLLSQFDSVNDQQLPKGGEGIIINKNIRVVEAIKVISKLDRGNSGQPNSYLLEWPKNSTRVYTEGNEKIQSWEDKLSLGNKNAIERFERSLKRGFKKATESVQFEVECITNRHRSAKEIEYMVKAIQFFFENFLNFQKKIFGKNFFEKFF</sequence>
<dbReference type="PROSITE" id="PS50013">
    <property type="entry name" value="CHROMO_2"/>
    <property type="match status" value="1"/>
</dbReference>
<dbReference type="SMART" id="SM00298">
    <property type="entry name" value="CHROMO"/>
    <property type="match status" value="1"/>
</dbReference>
<name>A0A6V7VU24_MELEN</name>
<dbReference type="SUPFAM" id="SSF54160">
    <property type="entry name" value="Chromo domain-like"/>
    <property type="match status" value="1"/>
</dbReference>
<accession>A0A6V7VU24</accession>
<dbReference type="Proteomes" id="UP000580250">
    <property type="component" value="Unassembled WGS sequence"/>
</dbReference>
<protein>
    <recommendedName>
        <fullName evidence="1">Chromo domain-containing protein</fullName>
    </recommendedName>
</protein>
<gene>
    <name evidence="2" type="ORF">MENT_LOCUS30002</name>
</gene>
<dbReference type="InterPro" id="IPR016197">
    <property type="entry name" value="Chromo-like_dom_sf"/>
</dbReference>
<evidence type="ECO:0000313" key="2">
    <source>
        <dbReference type="EMBL" id="CAD2178084.1"/>
    </source>
</evidence>
<evidence type="ECO:0000313" key="3">
    <source>
        <dbReference type="Proteomes" id="UP000580250"/>
    </source>
</evidence>
<dbReference type="EMBL" id="CAJEWN010000311">
    <property type="protein sequence ID" value="CAD2178084.1"/>
    <property type="molecule type" value="Genomic_DNA"/>
</dbReference>